<dbReference type="FunFam" id="1.20.1270.50:FF:000003">
    <property type="entry name" value="Alpha-mannosidase"/>
    <property type="match status" value="1"/>
</dbReference>
<dbReference type="SUPFAM" id="SSF88713">
    <property type="entry name" value="Glycoside hydrolase/deacetylase"/>
    <property type="match status" value="2"/>
</dbReference>
<protein>
    <recommendedName>
        <fullName evidence="3 10">Alpha-mannosidase</fullName>
        <ecNumber evidence="10">3.2.1.-</ecNumber>
    </recommendedName>
</protein>
<dbReference type="Gene3D" id="2.60.40.1360">
    <property type="match status" value="1"/>
</dbReference>
<dbReference type="InterPro" id="IPR050843">
    <property type="entry name" value="Glycosyl_Hydrlase_38"/>
</dbReference>
<dbReference type="Pfam" id="PF09261">
    <property type="entry name" value="Alpha-mann_mid"/>
    <property type="match status" value="1"/>
</dbReference>
<dbReference type="AlphaFoldDB" id="A0A7R9NW33"/>
<accession>A0A7R9NW33</accession>
<dbReference type="FunFam" id="2.70.98.30:FF:000003">
    <property type="entry name" value="Alpha-mannosidase"/>
    <property type="match status" value="1"/>
</dbReference>
<dbReference type="GO" id="GO:0046872">
    <property type="term" value="F:metal ion binding"/>
    <property type="evidence" value="ECO:0007669"/>
    <property type="project" value="UniProtKB-KW"/>
</dbReference>
<evidence type="ECO:0000256" key="6">
    <source>
        <dbReference type="ARBA" id="ARBA00022833"/>
    </source>
</evidence>
<dbReference type="FunFam" id="2.60.40.1180:FF:000018">
    <property type="entry name" value="Alpha-mannosidase"/>
    <property type="match status" value="1"/>
</dbReference>
<evidence type="ECO:0000256" key="9">
    <source>
        <dbReference type="ARBA" id="ARBA00023295"/>
    </source>
</evidence>
<dbReference type="EMBL" id="OE002088">
    <property type="protein sequence ID" value="CAD7458126.1"/>
    <property type="molecule type" value="Genomic_DNA"/>
</dbReference>
<keyword evidence="8" id="KW-0325">Glycoprotein</keyword>
<evidence type="ECO:0000259" key="11">
    <source>
        <dbReference type="SMART" id="SM00872"/>
    </source>
</evidence>
<comment type="similarity">
    <text evidence="2 10">Belongs to the glycosyl hydrolase 38 family.</text>
</comment>
<dbReference type="InterPro" id="IPR011013">
    <property type="entry name" value="Gal_mutarotase_sf_dom"/>
</dbReference>
<dbReference type="GO" id="GO:0004559">
    <property type="term" value="F:alpha-mannosidase activity"/>
    <property type="evidence" value="ECO:0007669"/>
    <property type="project" value="UniProtKB-EC"/>
</dbReference>
<keyword evidence="5 10" id="KW-0378">Hydrolase</keyword>
<evidence type="ECO:0000256" key="5">
    <source>
        <dbReference type="ARBA" id="ARBA00022801"/>
    </source>
</evidence>
<feature type="signal peptide" evidence="10">
    <location>
        <begin position="1"/>
        <end position="27"/>
    </location>
</feature>
<keyword evidence="4 10" id="KW-0479">Metal-binding</keyword>
<evidence type="ECO:0000313" key="12">
    <source>
        <dbReference type="EMBL" id="CAD7458126.1"/>
    </source>
</evidence>
<dbReference type="SMART" id="SM00872">
    <property type="entry name" value="Alpha-mann_mid"/>
    <property type="match status" value="1"/>
</dbReference>
<evidence type="ECO:0000256" key="8">
    <source>
        <dbReference type="ARBA" id="ARBA00023180"/>
    </source>
</evidence>
<evidence type="ECO:0000256" key="1">
    <source>
        <dbReference type="ARBA" id="ARBA00000365"/>
    </source>
</evidence>
<dbReference type="Pfam" id="PF17677">
    <property type="entry name" value="Glyco_hydro38C2"/>
    <property type="match status" value="1"/>
</dbReference>
<keyword evidence="6 10" id="KW-0862">Zinc</keyword>
<organism evidence="12">
    <name type="scientific">Timema tahoe</name>
    <dbReference type="NCBI Taxonomy" id="61484"/>
    <lineage>
        <taxon>Eukaryota</taxon>
        <taxon>Metazoa</taxon>
        <taxon>Ecdysozoa</taxon>
        <taxon>Arthropoda</taxon>
        <taxon>Hexapoda</taxon>
        <taxon>Insecta</taxon>
        <taxon>Pterygota</taxon>
        <taxon>Neoptera</taxon>
        <taxon>Polyneoptera</taxon>
        <taxon>Phasmatodea</taxon>
        <taxon>Timematodea</taxon>
        <taxon>Timematoidea</taxon>
        <taxon>Timematidae</taxon>
        <taxon>Timema</taxon>
    </lineage>
</organism>
<dbReference type="InterPro" id="IPR015341">
    <property type="entry name" value="Glyco_hydro_38_cen"/>
</dbReference>
<dbReference type="GO" id="GO:0005764">
    <property type="term" value="C:lysosome"/>
    <property type="evidence" value="ECO:0007669"/>
    <property type="project" value="TreeGrafter"/>
</dbReference>
<dbReference type="SUPFAM" id="SSF74650">
    <property type="entry name" value="Galactose mutarotase-like"/>
    <property type="match status" value="1"/>
</dbReference>
<dbReference type="InterPro" id="IPR013780">
    <property type="entry name" value="Glyco_hydro_b"/>
</dbReference>
<dbReference type="Gene3D" id="2.70.98.30">
    <property type="entry name" value="Golgi alpha-mannosidase II, domain 4"/>
    <property type="match status" value="1"/>
</dbReference>
<dbReference type="FunFam" id="1.20.1270.50:FF:000002">
    <property type="entry name" value="Alpha-mannosidase"/>
    <property type="match status" value="1"/>
</dbReference>
<dbReference type="Gene3D" id="1.20.1270.50">
    <property type="entry name" value="Glycoside hydrolase family 38, central domain"/>
    <property type="match status" value="2"/>
</dbReference>
<dbReference type="PANTHER" id="PTHR11607">
    <property type="entry name" value="ALPHA-MANNOSIDASE"/>
    <property type="match status" value="1"/>
</dbReference>
<gene>
    <name evidence="12" type="ORF">TTEB3V08_LOCUS6111</name>
</gene>
<dbReference type="InterPro" id="IPR011330">
    <property type="entry name" value="Glyco_hydro/deAcase_b/a-brl"/>
</dbReference>
<comment type="catalytic activity">
    <reaction evidence="1">
        <text>Hydrolysis of terminal, non-reducing alpha-D-mannose residues in alpha-D-mannosides.</text>
        <dbReference type="EC" id="3.2.1.24"/>
    </reaction>
</comment>
<dbReference type="Gene3D" id="3.20.110.10">
    <property type="entry name" value="Glycoside hydrolase 38, N terminal domain"/>
    <property type="match status" value="2"/>
</dbReference>
<dbReference type="InterPro" id="IPR041147">
    <property type="entry name" value="GH38_C"/>
</dbReference>
<keyword evidence="7" id="KW-1015">Disulfide bond</keyword>
<keyword evidence="10" id="KW-0732">Signal</keyword>
<reference evidence="12" key="1">
    <citation type="submission" date="2020-11" db="EMBL/GenBank/DDBJ databases">
        <authorList>
            <person name="Tran Van P."/>
        </authorList>
    </citation>
    <scope>NUCLEOTIDE SEQUENCE</scope>
</reference>
<evidence type="ECO:0000256" key="4">
    <source>
        <dbReference type="ARBA" id="ARBA00022723"/>
    </source>
</evidence>
<dbReference type="Pfam" id="PF07748">
    <property type="entry name" value="Glyco_hydro_38C"/>
    <property type="match status" value="1"/>
</dbReference>
<dbReference type="InterPro" id="IPR028995">
    <property type="entry name" value="Glyco_hydro_57/38_cen_sf"/>
</dbReference>
<dbReference type="Gene3D" id="2.60.40.1180">
    <property type="entry name" value="Golgi alpha-mannosidase II"/>
    <property type="match status" value="1"/>
</dbReference>
<dbReference type="SUPFAM" id="SSF88688">
    <property type="entry name" value="Families 57/38 glycoside transferase middle domain"/>
    <property type="match status" value="1"/>
</dbReference>
<sequence>MIGSQSRDRVLLALLLVLSLEGRLVAPFPNTAPETCGYQSCHKTSPGMLNVHIIPHSHDDVGWLKTVSQYYYGGGTSLITPDQDSNIDLLVIGSLLYCKISTSDHAATEVGTAFIHGDGETTSRIKEYNKEEETHLQYANVSAILDTTFQELKKNPDRSRPLVSFLRTCTGRTTHPLYCLDRSTVHVFEAVRDECTSIHSAKENSASIGSRDGHYPSNLHAPMGSPCFSHWTRPGSSGGYLTRAICLTLSLSTITIPPTATLTLPGLPHVPPRLTLPEHSSVPPRLTLPEHPSVHRDSRCRNILPFHRDSRCRNILPFHRYSRCRNILPSTATHVAGTSFRSTVTHVAGTSFRSTATHVVCWGKKELLAKSPRSQLCLKVVCWGKKELLAKSPRSQLCLKVVCWGPSADLFSGLLYNDYGPPSGFCWDLRCYDAEISSQNANDKVRAFLNFVNTQSKFYNTDNVLVTMGSDFTYMNATLYYTNLDRLIDLVNAEQTNGSNVHLIYSTPSCYLKAVHDSNPALTTKTDDFFPYANEAHAYWTGYYTSRPTLKRFERVGNNFLQVCKQLSAMTGVADKDSSKLDALREAMGIVQHHDAITGTEKLAVAKDYAKSLSSAVQACGDLSQQAINKLLIADQNAPTVEFKSCPLLNISRCEPSEIEDDFLATVYNPLARPVSHYVRIPVTGEQYVVTDPSGTSLVVQLVPVPEPVHSLEKSSVLVKTELIFHAVDLPPLGFRSYRVSRTTPTSRPGTSLQSSDTTIGNQNVTVEINETTGLLKKITVDGVEIQVEQNFHFYRAYSGSNGASNRRSDGAYVFRPQVDEATPIANSANYTTYKGDLVEEIHQVFSDWTSQVIRVYKEESHVEFEWLINTIPLTSGTGIEPVSRFVTDLSSDRLFYTDSNGRELLERRRDYRPSWNLTVTEPVSGNYYPVTSRILIRDPNQGLEFAVLNDRAQGGSSVKDGQIELMVHRRLKVDDGFGVAEVLDDMEPARGHHYVVAGRVDGDNGTSLAARERGLAQRKLLSPWLFFTPASQWSPAPWCSGLKSSLGLPSNVHLLTLEPWKDQAVLLRLEHFLEKNEDPILSSDADVNIKNYSSLKQELLAPLTVLSVNETTLDGSQWLSEVDRLQWNVTGTEERTPISHRINNFTITLSPMQIRTFIVGYY</sequence>
<dbReference type="GO" id="GO:0030246">
    <property type="term" value="F:carbohydrate binding"/>
    <property type="evidence" value="ECO:0007669"/>
    <property type="project" value="InterPro"/>
</dbReference>
<dbReference type="GO" id="GO:0006013">
    <property type="term" value="P:mannose metabolic process"/>
    <property type="evidence" value="ECO:0007669"/>
    <property type="project" value="InterPro"/>
</dbReference>
<feature type="domain" description="Glycoside hydrolase family 38 central" evidence="11">
    <location>
        <begin position="538"/>
        <end position="613"/>
    </location>
</feature>
<evidence type="ECO:0000256" key="2">
    <source>
        <dbReference type="ARBA" id="ARBA00009792"/>
    </source>
</evidence>
<dbReference type="Pfam" id="PF01074">
    <property type="entry name" value="Glyco_hydro_38N"/>
    <property type="match status" value="1"/>
</dbReference>
<dbReference type="PANTHER" id="PTHR11607:SF3">
    <property type="entry name" value="LYSOSOMAL ALPHA-MANNOSIDASE"/>
    <property type="match status" value="1"/>
</dbReference>
<evidence type="ECO:0000256" key="3">
    <source>
        <dbReference type="ARBA" id="ARBA00012752"/>
    </source>
</evidence>
<name>A0A7R9NW33_9NEOP</name>
<dbReference type="InterPro" id="IPR027291">
    <property type="entry name" value="Glyco_hydro_38_N_sf"/>
</dbReference>
<keyword evidence="9 10" id="KW-0326">Glycosidase</keyword>
<dbReference type="InterPro" id="IPR011682">
    <property type="entry name" value="Glyco_hydro_38_C"/>
</dbReference>
<evidence type="ECO:0000256" key="10">
    <source>
        <dbReference type="RuleBase" id="RU361199"/>
    </source>
</evidence>
<proteinExistence type="inferred from homology"/>
<dbReference type="InterPro" id="IPR000602">
    <property type="entry name" value="Glyco_hydro_38_N"/>
</dbReference>
<dbReference type="EC" id="3.2.1.-" evidence="10"/>
<dbReference type="InterPro" id="IPR037094">
    <property type="entry name" value="Glyco_hydro_38_cen_sf"/>
</dbReference>
<feature type="chain" id="PRO_5031595726" description="Alpha-mannosidase" evidence="10">
    <location>
        <begin position="28"/>
        <end position="1163"/>
    </location>
</feature>
<comment type="cofactor">
    <cofactor evidence="10">
        <name>Zn(2+)</name>
        <dbReference type="ChEBI" id="CHEBI:29105"/>
    </cofactor>
    <text evidence="10">Binds 1 zinc ion per subunit.</text>
</comment>
<evidence type="ECO:0000256" key="7">
    <source>
        <dbReference type="ARBA" id="ARBA00023157"/>
    </source>
</evidence>